<dbReference type="Proteomes" id="UP000184073">
    <property type="component" value="Unassembled WGS sequence"/>
</dbReference>
<dbReference type="PANTHER" id="PTHR43591:SF10">
    <property type="entry name" value="ABC TRANSMEMBRANE TYPE-1 DOMAIN-CONTAINING PROTEIN-RELATED"/>
    <property type="match status" value="1"/>
</dbReference>
<keyword evidence="3" id="KW-1185">Reference proteome</keyword>
<dbReference type="GeneID" id="63725754"/>
<evidence type="ECO:0000256" key="1">
    <source>
        <dbReference type="SAM" id="MobiDB-lite"/>
    </source>
</evidence>
<dbReference type="CDD" id="cd02440">
    <property type="entry name" value="AdoMet_MTases"/>
    <property type="match status" value="1"/>
</dbReference>
<evidence type="ECO:0008006" key="4">
    <source>
        <dbReference type="Google" id="ProtNLM"/>
    </source>
</evidence>
<dbReference type="GO" id="GO:0008168">
    <property type="term" value="F:methyltransferase activity"/>
    <property type="evidence" value="ECO:0007669"/>
    <property type="project" value="TreeGrafter"/>
</dbReference>
<dbReference type="SUPFAM" id="SSF53335">
    <property type="entry name" value="S-adenosyl-L-methionine-dependent methyltransferases"/>
    <property type="match status" value="1"/>
</dbReference>
<dbReference type="InterPro" id="IPR029063">
    <property type="entry name" value="SAM-dependent_MTases_sf"/>
</dbReference>
<gene>
    <name evidence="2" type="ORF">ASPVEDRAFT_29582</name>
</gene>
<dbReference type="OrthoDB" id="2013972at2759"/>
<sequence>MASTNVHVEAAVPEQQEEIEAEHSDYDSAVSDSDFASLTTSLSSSVTNYVYENGRRYHRFREGQYLFPNDEVEQDRLDMVHHIDRLMLGGNLFKAPISTSPQRVLDIGTGTGIWALEFADEFPSAEVLGIDLSPIQPQWTAPNCQFVVDDVEAVWPYPAVKAFDYIHQRNMVGSLADWDRVARQAFQHLKPGGFYELQEFHFQFLTQGNEDAFNDSAINEWQKLLAEGTVKFGKPLNIAPELANKVKRAGFVNVQEDVLKIPIGSWPKDKALKTIGQWMQVHAIESVEPLTLAVFTRVLGWSEAECRVLIAKVQREFKERRQYYVHCHIIYGQKPTV</sequence>
<proteinExistence type="predicted"/>
<feature type="region of interest" description="Disordered" evidence="1">
    <location>
        <begin position="1"/>
        <end position="26"/>
    </location>
</feature>
<organism evidence="2 3">
    <name type="scientific">Aspergillus versicolor CBS 583.65</name>
    <dbReference type="NCBI Taxonomy" id="1036611"/>
    <lineage>
        <taxon>Eukaryota</taxon>
        <taxon>Fungi</taxon>
        <taxon>Dikarya</taxon>
        <taxon>Ascomycota</taxon>
        <taxon>Pezizomycotina</taxon>
        <taxon>Eurotiomycetes</taxon>
        <taxon>Eurotiomycetidae</taxon>
        <taxon>Eurotiales</taxon>
        <taxon>Aspergillaceae</taxon>
        <taxon>Aspergillus</taxon>
        <taxon>Aspergillus subgen. Nidulantes</taxon>
    </lineage>
</organism>
<evidence type="ECO:0000313" key="3">
    <source>
        <dbReference type="Proteomes" id="UP000184073"/>
    </source>
</evidence>
<evidence type="ECO:0000313" key="2">
    <source>
        <dbReference type="EMBL" id="OJJ03047.1"/>
    </source>
</evidence>
<dbReference type="STRING" id="1036611.A0A1L9PND5"/>
<protein>
    <recommendedName>
        <fullName evidence="4">Methyltransferase domain-containing protein</fullName>
    </recommendedName>
</protein>
<dbReference type="RefSeq" id="XP_040668809.1">
    <property type="nucleotide sequence ID" value="XM_040810243.1"/>
</dbReference>
<dbReference type="PANTHER" id="PTHR43591">
    <property type="entry name" value="METHYLTRANSFERASE"/>
    <property type="match status" value="1"/>
</dbReference>
<reference evidence="3" key="1">
    <citation type="journal article" date="2017" name="Genome Biol.">
        <title>Comparative genomics reveals high biological diversity and specific adaptations in the industrially and medically important fungal genus Aspergillus.</title>
        <authorList>
            <person name="de Vries R.P."/>
            <person name="Riley R."/>
            <person name="Wiebenga A."/>
            <person name="Aguilar-Osorio G."/>
            <person name="Amillis S."/>
            <person name="Uchima C.A."/>
            <person name="Anderluh G."/>
            <person name="Asadollahi M."/>
            <person name="Askin M."/>
            <person name="Barry K."/>
            <person name="Battaglia E."/>
            <person name="Bayram O."/>
            <person name="Benocci T."/>
            <person name="Braus-Stromeyer S.A."/>
            <person name="Caldana C."/>
            <person name="Canovas D."/>
            <person name="Cerqueira G.C."/>
            <person name="Chen F."/>
            <person name="Chen W."/>
            <person name="Choi C."/>
            <person name="Clum A."/>
            <person name="Dos Santos R.A."/>
            <person name="Damasio A.R."/>
            <person name="Diallinas G."/>
            <person name="Emri T."/>
            <person name="Fekete E."/>
            <person name="Flipphi M."/>
            <person name="Freyberg S."/>
            <person name="Gallo A."/>
            <person name="Gournas C."/>
            <person name="Habgood R."/>
            <person name="Hainaut M."/>
            <person name="Harispe M.L."/>
            <person name="Henrissat B."/>
            <person name="Hilden K.S."/>
            <person name="Hope R."/>
            <person name="Hossain A."/>
            <person name="Karabika E."/>
            <person name="Karaffa L."/>
            <person name="Karanyi Z."/>
            <person name="Krasevec N."/>
            <person name="Kuo A."/>
            <person name="Kusch H."/>
            <person name="LaButti K."/>
            <person name="Lagendijk E.L."/>
            <person name="Lapidus A."/>
            <person name="Levasseur A."/>
            <person name="Lindquist E."/>
            <person name="Lipzen A."/>
            <person name="Logrieco A.F."/>
            <person name="MacCabe A."/>
            <person name="Maekelae M.R."/>
            <person name="Malavazi I."/>
            <person name="Melin P."/>
            <person name="Meyer V."/>
            <person name="Mielnichuk N."/>
            <person name="Miskei M."/>
            <person name="Molnar A.P."/>
            <person name="Mule G."/>
            <person name="Ngan C.Y."/>
            <person name="Orejas M."/>
            <person name="Orosz E."/>
            <person name="Ouedraogo J.P."/>
            <person name="Overkamp K.M."/>
            <person name="Park H.-S."/>
            <person name="Perrone G."/>
            <person name="Piumi F."/>
            <person name="Punt P.J."/>
            <person name="Ram A.F."/>
            <person name="Ramon A."/>
            <person name="Rauscher S."/>
            <person name="Record E."/>
            <person name="Riano-Pachon D.M."/>
            <person name="Robert V."/>
            <person name="Roehrig J."/>
            <person name="Ruller R."/>
            <person name="Salamov A."/>
            <person name="Salih N.S."/>
            <person name="Samson R.A."/>
            <person name="Sandor E."/>
            <person name="Sanguinetti M."/>
            <person name="Schuetze T."/>
            <person name="Sepcic K."/>
            <person name="Shelest E."/>
            <person name="Sherlock G."/>
            <person name="Sophianopoulou V."/>
            <person name="Squina F.M."/>
            <person name="Sun H."/>
            <person name="Susca A."/>
            <person name="Todd R.B."/>
            <person name="Tsang A."/>
            <person name="Unkles S.E."/>
            <person name="van de Wiele N."/>
            <person name="van Rossen-Uffink D."/>
            <person name="Oliveira J.V."/>
            <person name="Vesth T.C."/>
            <person name="Visser J."/>
            <person name="Yu J.-H."/>
            <person name="Zhou M."/>
            <person name="Andersen M.R."/>
            <person name="Archer D.B."/>
            <person name="Baker S.E."/>
            <person name="Benoit I."/>
            <person name="Brakhage A.A."/>
            <person name="Braus G.H."/>
            <person name="Fischer R."/>
            <person name="Frisvad J.C."/>
            <person name="Goldman G.H."/>
            <person name="Houbraken J."/>
            <person name="Oakley B."/>
            <person name="Pocsi I."/>
            <person name="Scazzocchio C."/>
            <person name="Seiboth B."/>
            <person name="vanKuyk P.A."/>
            <person name="Wortman J."/>
            <person name="Dyer P.S."/>
            <person name="Grigoriev I.V."/>
        </authorList>
    </citation>
    <scope>NUCLEOTIDE SEQUENCE [LARGE SCALE GENOMIC DNA]</scope>
    <source>
        <strain evidence="3">CBS 583.65</strain>
    </source>
</reference>
<dbReference type="EMBL" id="KV878130">
    <property type="protein sequence ID" value="OJJ03047.1"/>
    <property type="molecule type" value="Genomic_DNA"/>
</dbReference>
<name>A0A1L9PND5_ASPVE</name>
<accession>A0A1L9PND5</accession>
<dbReference type="Gene3D" id="3.40.50.150">
    <property type="entry name" value="Vaccinia Virus protein VP39"/>
    <property type="match status" value="1"/>
</dbReference>
<dbReference type="AlphaFoldDB" id="A0A1L9PND5"/>
<dbReference type="VEuPathDB" id="FungiDB:ASPVEDRAFT_29582"/>
<dbReference type="Pfam" id="PF13489">
    <property type="entry name" value="Methyltransf_23"/>
    <property type="match status" value="1"/>
</dbReference>